<dbReference type="RefSeq" id="WP_042324341.1">
    <property type="nucleotide sequence ID" value="NZ_CP066075.1"/>
</dbReference>
<keyword evidence="3" id="KW-1185">Reference proteome</keyword>
<dbReference type="KEGG" id="pgis:I6I06_06475"/>
<sequence>MTHWMIFDRNRHRHARFMNNPVQVFGQRMKDFTPDFAGRYRRSMKYWKIGYGVVVALLLIIIHMLLARRWFSLLRQSPP</sequence>
<proteinExistence type="predicted"/>
<evidence type="ECO:0000313" key="3">
    <source>
        <dbReference type="Proteomes" id="UP000595610"/>
    </source>
</evidence>
<keyword evidence="1" id="KW-1133">Transmembrane helix</keyword>
<protein>
    <submittedName>
        <fullName evidence="2">Uncharacterized protein</fullName>
    </submittedName>
</protein>
<evidence type="ECO:0000313" key="2">
    <source>
        <dbReference type="EMBL" id="QQC65108.1"/>
    </source>
</evidence>
<keyword evidence="1" id="KW-0472">Membrane</keyword>
<gene>
    <name evidence="2" type="ORF">I6I06_06475</name>
</gene>
<organism evidence="2 3">
    <name type="scientific">Paraburkholderia ginsengisoli</name>
    <dbReference type="NCBI Taxonomy" id="311231"/>
    <lineage>
        <taxon>Bacteria</taxon>
        <taxon>Pseudomonadati</taxon>
        <taxon>Pseudomonadota</taxon>
        <taxon>Betaproteobacteria</taxon>
        <taxon>Burkholderiales</taxon>
        <taxon>Burkholderiaceae</taxon>
        <taxon>Paraburkholderia</taxon>
    </lineage>
</organism>
<reference evidence="2 3" key="1">
    <citation type="submission" date="2020-12" db="EMBL/GenBank/DDBJ databases">
        <title>FDA dAtabase for Regulatory Grade micrObial Sequences (FDA-ARGOS): Supporting development and validation of Infectious Disease Dx tests.</title>
        <authorList>
            <person name="Nelson B."/>
            <person name="Plummer A."/>
            <person name="Tallon L."/>
            <person name="Sadzewicz L."/>
            <person name="Zhao X."/>
            <person name="Boylan J."/>
            <person name="Ott S."/>
            <person name="Bowen H."/>
            <person name="Vavikolanu K."/>
            <person name="Mehta A."/>
            <person name="Aluvathingal J."/>
            <person name="Nadendla S."/>
            <person name="Myers T."/>
            <person name="Yan Y."/>
            <person name="Sichtig H."/>
        </authorList>
    </citation>
    <scope>NUCLEOTIDE SEQUENCE [LARGE SCALE GENOMIC DNA]</scope>
    <source>
        <strain evidence="2 3">FDAARGOS_1049</strain>
    </source>
</reference>
<dbReference type="Proteomes" id="UP000595610">
    <property type="component" value="Chromosome 1"/>
</dbReference>
<name>A0A7T4N4I9_9BURK</name>
<dbReference type="AlphaFoldDB" id="A0A7T4N4I9"/>
<evidence type="ECO:0000256" key="1">
    <source>
        <dbReference type="SAM" id="Phobius"/>
    </source>
</evidence>
<accession>A0A7T4N4I9</accession>
<dbReference type="EMBL" id="CP066075">
    <property type="protein sequence ID" value="QQC65108.1"/>
    <property type="molecule type" value="Genomic_DNA"/>
</dbReference>
<feature type="transmembrane region" description="Helical" evidence="1">
    <location>
        <begin position="49"/>
        <end position="71"/>
    </location>
</feature>
<keyword evidence="1" id="KW-0812">Transmembrane</keyword>